<keyword evidence="4" id="KW-1185">Reference proteome</keyword>
<protein>
    <submittedName>
        <fullName evidence="3">Polyhydroxyalkanoate synthesis repressor PhaR</fullName>
    </submittedName>
</protein>
<evidence type="ECO:0000313" key="3">
    <source>
        <dbReference type="EMBL" id="UOO91539.1"/>
    </source>
</evidence>
<dbReference type="InterPro" id="IPR007897">
    <property type="entry name" value="PHB_accumulat"/>
</dbReference>
<feature type="domain" description="PHB accumulation regulatory" evidence="1">
    <location>
        <begin position="71"/>
        <end position="107"/>
    </location>
</feature>
<accession>A0ABY4E6Y1</accession>
<dbReference type="InterPro" id="IPR012909">
    <property type="entry name" value="PHA_DNA-bd_N"/>
</dbReference>
<dbReference type="InterPro" id="IPR010134">
    <property type="entry name" value="PHA_reg_PhaR"/>
</dbReference>
<gene>
    <name evidence="3" type="primary">phaR</name>
    <name evidence="3" type="ORF">LVJ81_07645</name>
</gene>
<sequence>MSKEVRLIKKYPNRRLYDTAISGYITVADVKQMIIDYVEIQVVDAKTGADLTRQVLLQILLEEEAGGSPIFNNMMLFQFIRMYGQASQSVFAPFMEQNMKLFHDWQKVAQETAPAGNASWLKPFSGGLQSNAGLLQWQQSLQQQTVQFWQNMGVMPKEEKS</sequence>
<dbReference type="NCBIfam" id="TIGR01848">
    <property type="entry name" value="PHA_reg_PhaR"/>
    <property type="match status" value="1"/>
</dbReference>
<evidence type="ECO:0000313" key="4">
    <source>
        <dbReference type="Proteomes" id="UP000832034"/>
    </source>
</evidence>
<feature type="domain" description="PHA accumulation regulator DNA-binding N-terminal" evidence="2">
    <location>
        <begin position="7"/>
        <end position="66"/>
    </location>
</feature>
<dbReference type="Proteomes" id="UP000832034">
    <property type="component" value="Chromosome"/>
</dbReference>
<evidence type="ECO:0000259" key="2">
    <source>
        <dbReference type="Pfam" id="PF07879"/>
    </source>
</evidence>
<evidence type="ECO:0000259" key="1">
    <source>
        <dbReference type="Pfam" id="PF05233"/>
    </source>
</evidence>
<dbReference type="RefSeq" id="WP_019959001.1">
    <property type="nucleotide sequence ID" value="NZ_CP091512.1"/>
</dbReference>
<dbReference type="Pfam" id="PF07879">
    <property type="entry name" value="PHB_acc_N"/>
    <property type="match status" value="1"/>
</dbReference>
<organism evidence="3 4">
    <name type="scientific">Vitreoscilla stercoraria</name>
    <dbReference type="NCBI Taxonomy" id="61"/>
    <lineage>
        <taxon>Bacteria</taxon>
        <taxon>Pseudomonadati</taxon>
        <taxon>Pseudomonadota</taxon>
        <taxon>Betaproteobacteria</taxon>
        <taxon>Neisseriales</taxon>
        <taxon>Neisseriaceae</taxon>
        <taxon>Vitreoscilla</taxon>
    </lineage>
</organism>
<dbReference type="Pfam" id="PF05233">
    <property type="entry name" value="PHB_acc"/>
    <property type="match status" value="1"/>
</dbReference>
<dbReference type="EMBL" id="CP091512">
    <property type="protein sequence ID" value="UOO91539.1"/>
    <property type="molecule type" value="Genomic_DNA"/>
</dbReference>
<proteinExistence type="predicted"/>
<name>A0ABY4E6Y1_VITST</name>
<reference evidence="3" key="2">
    <citation type="journal article" date="2022" name="Res Sq">
        <title>Evolution of multicellular longitudinally dividing oral cavity symbionts (Neisseriaceae).</title>
        <authorList>
            <person name="Nyongesa S."/>
            <person name="Weber P."/>
            <person name="Bernet E."/>
            <person name="Pullido F."/>
            <person name="Nieckarz M."/>
            <person name="Delaby M."/>
            <person name="Nieves C."/>
            <person name="Viehboeck T."/>
            <person name="Krause N."/>
            <person name="Rivera-Millot A."/>
            <person name="Nakamura A."/>
            <person name="Vischer N."/>
            <person name="VanNieuwenhze M."/>
            <person name="Brun Y."/>
            <person name="Cava F."/>
            <person name="Bulgheresi S."/>
            <person name="Veyrier F."/>
        </authorList>
    </citation>
    <scope>NUCLEOTIDE SEQUENCE</scope>
    <source>
        <strain evidence="3">SAG 1488-6</strain>
    </source>
</reference>
<reference evidence="3" key="1">
    <citation type="submission" date="2021-12" db="EMBL/GenBank/DDBJ databases">
        <authorList>
            <person name="Veyrier F.J."/>
        </authorList>
    </citation>
    <scope>NUCLEOTIDE SEQUENCE</scope>
    <source>
        <strain evidence="3">SAG 1488-6</strain>
    </source>
</reference>